<proteinExistence type="predicted"/>
<accession>A0A1H3BMH0</accession>
<protein>
    <submittedName>
        <fullName evidence="5">Response regulator receiver domain-containing protein</fullName>
    </submittedName>
</protein>
<dbReference type="InterPro" id="IPR001789">
    <property type="entry name" value="Sig_transdc_resp-reg_receiver"/>
</dbReference>
<evidence type="ECO:0000313" key="6">
    <source>
        <dbReference type="Proteomes" id="UP000198539"/>
    </source>
</evidence>
<reference evidence="5 6" key="1">
    <citation type="submission" date="2016-10" db="EMBL/GenBank/DDBJ databases">
        <authorList>
            <person name="de Groot N.N."/>
        </authorList>
    </citation>
    <scope>NUCLEOTIDE SEQUENCE [LARGE SCALE GENOMIC DNA]</scope>
    <source>
        <strain evidence="5 6">CGMCC 1.8894</strain>
    </source>
</reference>
<keyword evidence="1 2" id="KW-0597">Phosphoprotein</keyword>
<gene>
    <name evidence="5" type="ORF">SAMN04488238_108113</name>
</gene>
<dbReference type="GO" id="GO:0000160">
    <property type="term" value="P:phosphorelay signal transduction system"/>
    <property type="evidence" value="ECO:0007669"/>
    <property type="project" value="InterPro"/>
</dbReference>
<dbReference type="Pfam" id="PF00072">
    <property type="entry name" value="Response_reg"/>
    <property type="match status" value="1"/>
</dbReference>
<dbReference type="PANTHER" id="PTHR44591">
    <property type="entry name" value="STRESS RESPONSE REGULATOR PROTEIN 1"/>
    <property type="match status" value="1"/>
</dbReference>
<feature type="compositionally biased region" description="Basic and acidic residues" evidence="3">
    <location>
        <begin position="147"/>
        <end position="159"/>
    </location>
</feature>
<dbReference type="PANTHER" id="PTHR44591:SF3">
    <property type="entry name" value="RESPONSE REGULATORY DOMAIN-CONTAINING PROTEIN"/>
    <property type="match status" value="1"/>
</dbReference>
<dbReference type="CDD" id="cd17574">
    <property type="entry name" value="REC_OmpR"/>
    <property type="match status" value="1"/>
</dbReference>
<evidence type="ECO:0000256" key="1">
    <source>
        <dbReference type="ARBA" id="ARBA00022553"/>
    </source>
</evidence>
<sequence>MGDTGRAHNILVIEDEDNIAIALDYLLTREGYCPTRIATGAGAVDLIRSTRPDLVLLDVMLPEVSGYEICQSVRSDAMLSGVKILMMTARGSAMERRKGIAMGADGFISKPFELKALRAEVARILSGEAAPAAQGDASGSKPGPQDARSRSDADGIWHG</sequence>
<dbReference type="AlphaFoldDB" id="A0A1H3BMH0"/>
<dbReference type="InterPro" id="IPR050595">
    <property type="entry name" value="Bact_response_regulator"/>
</dbReference>
<dbReference type="OrthoDB" id="9801602at2"/>
<organism evidence="5 6">
    <name type="scientific">Roseicitreum antarcticum</name>
    <dbReference type="NCBI Taxonomy" id="564137"/>
    <lineage>
        <taxon>Bacteria</taxon>
        <taxon>Pseudomonadati</taxon>
        <taxon>Pseudomonadota</taxon>
        <taxon>Alphaproteobacteria</taxon>
        <taxon>Rhodobacterales</taxon>
        <taxon>Paracoccaceae</taxon>
        <taxon>Roseicitreum</taxon>
    </lineage>
</organism>
<evidence type="ECO:0000259" key="4">
    <source>
        <dbReference type="PROSITE" id="PS50110"/>
    </source>
</evidence>
<feature type="region of interest" description="Disordered" evidence="3">
    <location>
        <begin position="129"/>
        <end position="159"/>
    </location>
</feature>
<dbReference type="Gene3D" id="3.40.50.2300">
    <property type="match status" value="1"/>
</dbReference>
<evidence type="ECO:0000256" key="3">
    <source>
        <dbReference type="SAM" id="MobiDB-lite"/>
    </source>
</evidence>
<dbReference type="SUPFAM" id="SSF52172">
    <property type="entry name" value="CheY-like"/>
    <property type="match status" value="1"/>
</dbReference>
<name>A0A1H3BMH0_9RHOB</name>
<dbReference type="Proteomes" id="UP000198539">
    <property type="component" value="Unassembled WGS sequence"/>
</dbReference>
<dbReference type="STRING" id="564137.SAMN04488238_108113"/>
<evidence type="ECO:0000313" key="5">
    <source>
        <dbReference type="EMBL" id="SDX43170.1"/>
    </source>
</evidence>
<dbReference type="SMART" id="SM00448">
    <property type="entry name" value="REC"/>
    <property type="match status" value="1"/>
</dbReference>
<evidence type="ECO:0000256" key="2">
    <source>
        <dbReference type="PROSITE-ProRule" id="PRU00169"/>
    </source>
</evidence>
<feature type="domain" description="Response regulatory" evidence="4">
    <location>
        <begin position="9"/>
        <end position="125"/>
    </location>
</feature>
<dbReference type="PROSITE" id="PS50110">
    <property type="entry name" value="RESPONSE_REGULATORY"/>
    <property type="match status" value="1"/>
</dbReference>
<dbReference type="EMBL" id="FNOM01000008">
    <property type="protein sequence ID" value="SDX43170.1"/>
    <property type="molecule type" value="Genomic_DNA"/>
</dbReference>
<dbReference type="InterPro" id="IPR011006">
    <property type="entry name" value="CheY-like_superfamily"/>
</dbReference>
<feature type="modified residue" description="4-aspartylphosphate" evidence="2">
    <location>
        <position position="58"/>
    </location>
</feature>
<keyword evidence="6" id="KW-1185">Reference proteome</keyword>